<dbReference type="SUPFAM" id="SSF51905">
    <property type="entry name" value="FAD/NAD(P)-binding domain"/>
    <property type="match status" value="1"/>
</dbReference>
<dbReference type="PANTHER" id="PTHR13789:SF268">
    <property type="entry name" value="5-METHYLPHENAZINE-1-CARBOXYLATE 1-MONOOXYGENASE"/>
    <property type="match status" value="1"/>
</dbReference>
<proteinExistence type="predicted"/>
<dbReference type="InterPro" id="IPR002938">
    <property type="entry name" value="FAD-bd"/>
</dbReference>
<dbReference type="EMBL" id="MRYD01000053">
    <property type="protein sequence ID" value="OSZ60064.1"/>
    <property type="molecule type" value="Genomic_DNA"/>
</dbReference>
<feature type="domain" description="FAD-binding" evidence="4">
    <location>
        <begin position="3"/>
        <end position="352"/>
    </location>
</feature>
<evidence type="ECO:0000313" key="5">
    <source>
        <dbReference type="EMBL" id="OSZ60064.1"/>
    </source>
</evidence>
<dbReference type="InterPro" id="IPR036188">
    <property type="entry name" value="FAD/NAD-bd_sf"/>
</dbReference>
<sequence>MRITIAGSGIAGLAAAVSLHAAGFRDVTVFEAEPGLRPHGLGLNILPNAVRELDELGLLDAVRQRAIRTRELAMYNPHGTLVWREDRGLAAGYRWPQLSVSRARLVTALAEETRRRLGDGAVVTDARLVGLDRTPGRTRAVFTSRDGATRTVGTDLLIGADGIRSAVRAALYPGEGPPPTNGMTMYRGTVWGRPFLTGESMAVLGDDRRRLVLYPIDRDETTHRILINWVAAFPDERSEARSATDAAEKREVILRQLGDWAPPGVDLAALIEETPDIQRYPMIDRDPLPRWTFGSVTLLGDAAHAMYPAGSNGATQAVIDARVLAWHLARHCDTGTALRAYEEERRPQMTELQRSNRSLGPERVLTMAHRRAPGGFGDVRDVFSEEELAEISRGYAVTGKFDQDWVNTRPSLSAGGAR</sequence>
<evidence type="ECO:0000256" key="1">
    <source>
        <dbReference type="ARBA" id="ARBA00023002"/>
    </source>
</evidence>
<comment type="caution">
    <text evidence="5">The sequence shown here is derived from an EMBL/GenBank/DDBJ whole genome shotgun (WGS) entry which is preliminary data.</text>
</comment>
<feature type="signal peptide" evidence="3">
    <location>
        <begin position="1"/>
        <end position="21"/>
    </location>
</feature>
<keyword evidence="6" id="KW-1185">Reference proteome</keyword>
<protein>
    <recommendedName>
        <fullName evidence="4">FAD-binding domain-containing protein</fullName>
    </recommendedName>
</protein>
<evidence type="ECO:0000256" key="3">
    <source>
        <dbReference type="SAM" id="SignalP"/>
    </source>
</evidence>
<dbReference type="Gene3D" id="3.30.9.30">
    <property type="match status" value="1"/>
</dbReference>
<accession>A0ABX3YMJ2</accession>
<organism evidence="5 6">
    <name type="scientific">Streptomyces pharetrae CZA14</name>
    <dbReference type="NCBI Taxonomy" id="1144883"/>
    <lineage>
        <taxon>Bacteria</taxon>
        <taxon>Bacillati</taxon>
        <taxon>Actinomycetota</taxon>
        <taxon>Actinomycetes</taxon>
        <taxon>Kitasatosporales</taxon>
        <taxon>Streptomycetaceae</taxon>
        <taxon>Streptomyces</taxon>
    </lineage>
</organism>
<keyword evidence="2" id="KW-0503">Monooxygenase</keyword>
<evidence type="ECO:0000259" key="4">
    <source>
        <dbReference type="Pfam" id="PF01494"/>
    </source>
</evidence>
<evidence type="ECO:0000313" key="6">
    <source>
        <dbReference type="Proteomes" id="UP000194266"/>
    </source>
</evidence>
<dbReference type="NCBIfam" id="NF005720">
    <property type="entry name" value="PRK07538.1"/>
    <property type="match status" value="1"/>
</dbReference>
<keyword evidence="3" id="KW-0732">Signal</keyword>
<dbReference type="Pfam" id="PF01494">
    <property type="entry name" value="FAD_binding_3"/>
    <property type="match status" value="1"/>
</dbReference>
<name>A0ABX3YMJ2_9ACTN</name>
<evidence type="ECO:0000256" key="2">
    <source>
        <dbReference type="ARBA" id="ARBA00023033"/>
    </source>
</evidence>
<dbReference type="PANTHER" id="PTHR13789">
    <property type="entry name" value="MONOOXYGENASE"/>
    <property type="match status" value="1"/>
</dbReference>
<reference evidence="5 6" key="1">
    <citation type="submission" date="2016-12" db="EMBL/GenBank/DDBJ databases">
        <title>Genome Mining:The Detection of Biosynthetic Gene Clusters to Aid in the Expression of Curamycin A produced by Streptomyces sp. strain CZA14.</title>
        <authorList>
            <person name="Durrell K.A."/>
            <person name="Kirby B.M."/>
            <person name="Khan W."/>
            <person name="Mthethwa T."/>
            <person name="Le Roes-Hill M."/>
        </authorList>
    </citation>
    <scope>NUCLEOTIDE SEQUENCE [LARGE SCALE GENOMIC DNA]</scope>
    <source>
        <strain evidence="5 6">CZA14</strain>
    </source>
</reference>
<dbReference type="Gene3D" id="3.50.50.60">
    <property type="entry name" value="FAD/NAD(P)-binding domain"/>
    <property type="match status" value="1"/>
</dbReference>
<dbReference type="SUPFAM" id="SSF54373">
    <property type="entry name" value="FAD-linked reductases, C-terminal domain"/>
    <property type="match status" value="1"/>
</dbReference>
<dbReference type="RefSeq" id="WP_086169469.1">
    <property type="nucleotide sequence ID" value="NZ_MRYD01000053.1"/>
</dbReference>
<keyword evidence="1" id="KW-0560">Oxidoreductase</keyword>
<feature type="chain" id="PRO_5047033723" description="FAD-binding domain-containing protein" evidence="3">
    <location>
        <begin position="22"/>
        <end position="418"/>
    </location>
</feature>
<gene>
    <name evidence="5" type="ORF">OQI_12755</name>
</gene>
<dbReference type="Proteomes" id="UP000194266">
    <property type="component" value="Unassembled WGS sequence"/>
</dbReference>
<dbReference type="PRINTS" id="PR00420">
    <property type="entry name" value="RNGMNOXGNASE"/>
</dbReference>
<dbReference type="InterPro" id="IPR050493">
    <property type="entry name" value="FAD-dep_Monooxygenase_BioMet"/>
</dbReference>